<keyword evidence="2" id="KW-0472">Membrane</keyword>
<sequence length="249" mass="28823">MSEYPTRKKNSLKAKGLVNAYLISSLIFLYVLFTFEVAVQVAQQLNLTPQLKIAIMILMSSAIAIVVGYLVYRIESIIHQQYGQGIKWLRLDLVKATEYENKDINVDLKLPKELVDLASHWIEVNNVFAEERKQLLEKISELQQEEKLLQEQVKKLETALQKSVDTPVYTITGNESTANDYSEDQVSQFIAKMQRDFESETHSVVCLTSSTPEEINSYKEQLEYRVSWLQVLLEEAEKELKLLYILFTY</sequence>
<evidence type="ECO:0000256" key="1">
    <source>
        <dbReference type="SAM" id="Coils"/>
    </source>
</evidence>
<dbReference type="EMBL" id="SFAT01000083">
    <property type="protein sequence ID" value="TRU98122.1"/>
    <property type="molecule type" value="Genomic_DNA"/>
</dbReference>
<name>A0A552JQU4_9CHRO</name>
<organism evidence="3 4">
    <name type="scientific">Microcystis wesenbergii Mw_QC_S_20081001_S30D</name>
    <dbReference type="NCBI Taxonomy" id="2486245"/>
    <lineage>
        <taxon>Bacteria</taxon>
        <taxon>Bacillati</taxon>
        <taxon>Cyanobacteriota</taxon>
        <taxon>Cyanophyceae</taxon>
        <taxon>Oscillatoriophycideae</taxon>
        <taxon>Chroococcales</taxon>
        <taxon>Microcystaceae</taxon>
        <taxon>Microcystis</taxon>
    </lineage>
</organism>
<keyword evidence="1" id="KW-0175">Coiled coil</keyword>
<dbReference type="AlphaFoldDB" id="A0A552JQU4"/>
<evidence type="ECO:0000313" key="4">
    <source>
        <dbReference type="Proteomes" id="UP000320523"/>
    </source>
</evidence>
<comment type="caution">
    <text evidence="3">The sequence shown here is derived from an EMBL/GenBank/DDBJ whole genome shotgun (WGS) entry which is preliminary data.</text>
</comment>
<keyword evidence="2" id="KW-0812">Transmembrane</keyword>
<accession>A0A552JQU4</accession>
<dbReference type="Proteomes" id="UP000320523">
    <property type="component" value="Unassembled WGS sequence"/>
</dbReference>
<reference evidence="3 4" key="1">
    <citation type="submission" date="2019-01" db="EMBL/GenBank/DDBJ databases">
        <title>Coherence of Microcystis species and biogeography revealed through population genomics.</title>
        <authorList>
            <person name="Perez-Carrascal O.M."/>
            <person name="Terrat Y."/>
            <person name="Giani A."/>
            <person name="Fortin N."/>
            <person name="Tromas N."/>
            <person name="Shapiro B.J."/>
        </authorList>
    </citation>
    <scope>NUCLEOTIDE SEQUENCE [LARGE SCALE GENOMIC DNA]</scope>
    <source>
        <strain evidence="3">Mw_QC_S_20081001_S30D</strain>
    </source>
</reference>
<evidence type="ECO:0000313" key="3">
    <source>
        <dbReference type="EMBL" id="TRU98122.1"/>
    </source>
</evidence>
<proteinExistence type="predicted"/>
<evidence type="ECO:0000256" key="2">
    <source>
        <dbReference type="SAM" id="Phobius"/>
    </source>
</evidence>
<feature type="transmembrane region" description="Helical" evidence="2">
    <location>
        <begin position="53"/>
        <end position="72"/>
    </location>
</feature>
<feature type="transmembrane region" description="Helical" evidence="2">
    <location>
        <begin position="20"/>
        <end position="41"/>
    </location>
</feature>
<protein>
    <submittedName>
        <fullName evidence="3">Uncharacterized protein</fullName>
    </submittedName>
</protein>
<feature type="coiled-coil region" evidence="1">
    <location>
        <begin position="125"/>
        <end position="162"/>
    </location>
</feature>
<keyword evidence="2" id="KW-1133">Transmembrane helix</keyword>
<gene>
    <name evidence="3" type="ORF">EWV75_07750</name>
</gene>